<evidence type="ECO:0000256" key="1">
    <source>
        <dbReference type="SAM" id="Phobius"/>
    </source>
</evidence>
<feature type="transmembrane region" description="Helical" evidence="1">
    <location>
        <begin position="26"/>
        <end position="46"/>
    </location>
</feature>
<evidence type="ECO:0000313" key="3">
    <source>
        <dbReference type="Proteomes" id="UP000824161"/>
    </source>
</evidence>
<dbReference type="NCBIfam" id="NF008712">
    <property type="entry name" value="PRK11715.1-1"/>
    <property type="match status" value="1"/>
</dbReference>
<dbReference type="EMBL" id="DVLY01000050">
    <property type="protein sequence ID" value="HIT97622.1"/>
    <property type="molecule type" value="Genomic_DNA"/>
</dbReference>
<sequence length="459" mass="50909">MTQPVLPPQSEETPQEKKGFFQRNAFAIKLALIGTLVLLLLIPLAMVDSLVYQRESLAQQTRQEITSRWSDAQTLTGPVLTLSYREKEDKTSPDKASRAEVRQIDLLPDELSVQGEVRTQTLRRSIYEAIVYRSHITLEGTFRLNEDEAAFVRSLSPETADARVSVGITDLRGLEKPLELSWNGDSLTFASGEGRGSGLLSGVAAAVDATPLLQADTTVLFRIEMELKGSDALYFAPIGRTTSIRIESDCPTPSFTGNFLPSHREVRSDGFSAQWDVIGMNRNYPQVFDFSAAEARVQDSVFGVELLVPVAQYQMTERAVKYAILILLLTFVVVLFAETLLRRPLGIFHYLLVGLALILFYSLLIALSEHLRFGWSYAIASVMIVGMLFLYTYALLREKKAALGVGGMLAGLYLYIYILLQMETYALLAGSLGLFVILAGVMFVSQKINRPKEPSGGKR</sequence>
<dbReference type="PANTHER" id="PTHR30092:SF0">
    <property type="entry name" value="INNER MEMBRANE PROTEIN CRED"/>
    <property type="match status" value="1"/>
</dbReference>
<dbReference type="AlphaFoldDB" id="A0A9D1KT57"/>
<dbReference type="GO" id="GO:0005886">
    <property type="term" value="C:plasma membrane"/>
    <property type="evidence" value="ECO:0007669"/>
    <property type="project" value="TreeGrafter"/>
</dbReference>
<dbReference type="Pfam" id="PF06123">
    <property type="entry name" value="CreD"/>
    <property type="match status" value="1"/>
</dbReference>
<gene>
    <name evidence="2" type="primary">creD</name>
    <name evidence="2" type="ORF">IAC44_02155</name>
</gene>
<dbReference type="PIRSF" id="PIRSF004548">
    <property type="entry name" value="CreD"/>
    <property type="match status" value="1"/>
</dbReference>
<name>A0A9D1KT57_9FLAO</name>
<keyword evidence="1" id="KW-0812">Transmembrane</keyword>
<keyword evidence="1" id="KW-1133">Transmembrane helix</keyword>
<feature type="transmembrane region" description="Helical" evidence="1">
    <location>
        <begin position="322"/>
        <end position="341"/>
    </location>
</feature>
<reference evidence="2" key="1">
    <citation type="submission" date="2020-10" db="EMBL/GenBank/DDBJ databases">
        <authorList>
            <person name="Gilroy R."/>
        </authorList>
    </citation>
    <scope>NUCLEOTIDE SEQUENCE</scope>
    <source>
        <strain evidence="2">1383</strain>
    </source>
</reference>
<feature type="transmembrane region" description="Helical" evidence="1">
    <location>
        <begin position="348"/>
        <end position="367"/>
    </location>
</feature>
<dbReference type="PANTHER" id="PTHR30092">
    <property type="entry name" value="INNER MEMBRANE PROTEIN CRED"/>
    <property type="match status" value="1"/>
</dbReference>
<organism evidence="2 3">
    <name type="scientific">Candidatus Merdimorpha stercoravium</name>
    <dbReference type="NCBI Taxonomy" id="2840863"/>
    <lineage>
        <taxon>Bacteria</taxon>
        <taxon>Pseudomonadati</taxon>
        <taxon>Bacteroidota</taxon>
        <taxon>Flavobacteriia</taxon>
        <taxon>Flavobacteriales</taxon>
        <taxon>Candidatus Merdimorpha</taxon>
    </lineage>
</organism>
<keyword evidence="1" id="KW-0472">Membrane</keyword>
<feature type="transmembrane region" description="Helical" evidence="1">
    <location>
        <begin position="373"/>
        <end position="394"/>
    </location>
</feature>
<reference evidence="2" key="2">
    <citation type="journal article" date="2021" name="PeerJ">
        <title>Extensive microbial diversity within the chicken gut microbiome revealed by metagenomics and culture.</title>
        <authorList>
            <person name="Gilroy R."/>
            <person name="Ravi A."/>
            <person name="Getino M."/>
            <person name="Pursley I."/>
            <person name="Horton D.L."/>
            <person name="Alikhan N.F."/>
            <person name="Baker D."/>
            <person name="Gharbi K."/>
            <person name="Hall N."/>
            <person name="Watson M."/>
            <person name="Adriaenssens E.M."/>
            <person name="Foster-Nyarko E."/>
            <person name="Jarju S."/>
            <person name="Secka A."/>
            <person name="Antonio M."/>
            <person name="Oren A."/>
            <person name="Chaudhuri R.R."/>
            <person name="La Ragione R."/>
            <person name="Hildebrand F."/>
            <person name="Pallen M.J."/>
        </authorList>
    </citation>
    <scope>NUCLEOTIDE SEQUENCE</scope>
    <source>
        <strain evidence="2">1383</strain>
    </source>
</reference>
<comment type="caution">
    <text evidence="2">The sequence shown here is derived from an EMBL/GenBank/DDBJ whole genome shotgun (WGS) entry which is preliminary data.</text>
</comment>
<dbReference type="Proteomes" id="UP000824161">
    <property type="component" value="Unassembled WGS sequence"/>
</dbReference>
<dbReference type="InterPro" id="IPR010364">
    <property type="entry name" value="Uncharacterised_IM_CreD"/>
</dbReference>
<accession>A0A9D1KT57</accession>
<feature type="transmembrane region" description="Helical" evidence="1">
    <location>
        <begin position="401"/>
        <end position="419"/>
    </location>
</feature>
<proteinExistence type="predicted"/>
<evidence type="ECO:0000313" key="2">
    <source>
        <dbReference type="EMBL" id="HIT97622.1"/>
    </source>
</evidence>
<protein>
    <submittedName>
        <fullName evidence="2">Cell envelope integrity protein CreD</fullName>
    </submittedName>
</protein>
<feature type="transmembrane region" description="Helical" evidence="1">
    <location>
        <begin position="425"/>
        <end position="444"/>
    </location>
</feature>